<dbReference type="KEGG" id="tpla:ElP_66390"/>
<feature type="transmembrane region" description="Helical" evidence="7">
    <location>
        <begin position="190"/>
        <end position="212"/>
    </location>
</feature>
<keyword evidence="8" id="KW-0969">Cilium</keyword>
<organism evidence="8 9">
    <name type="scientific">Tautonia plasticadhaerens</name>
    <dbReference type="NCBI Taxonomy" id="2527974"/>
    <lineage>
        <taxon>Bacteria</taxon>
        <taxon>Pseudomonadati</taxon>
        <taxon>Planctomycetota</taxon>
        <taxon>Planctomycetia</taxon>
        <taxon>Isosphaerales</taxon>
        <taxon>Isosphaeraceae</taxon>
        <taxon>Tautonia</taxon>
    </lineage>
</organism>
<dbReference type="PANTHER" id="PTHR30065:SF1">
    <property type="entry name" value="SURFACE PRESENTATION OF ANTIGENS PROTEIN SPAR"/>
    <property type="match status" value="1"/>
</dbReference>
<evidence type="ECO:0000256" key="6">
    <source>
        <dbReference type="ARBA" id="ARBA00023136"/>
    </source>
</evidence>
<dbReference type="GO" id="GO:0006605">
    <property type="term" value="P:protein targeting"/>
    <property type="evidence" value="ECO:0007669"/>
    <property type="project" value="InterPro"/>
</dbReference>
<evidence type="ECO:0000256" key="7">
    <source>
        <dbReference type="SAM" id="Phobius"/>
    </source>
</evidence>
<keyword evidence="3" id="KW-1003">Cell membrane</keyword>
<dbReference type="PANTHER" id="PTHR30065">
    <property type="entry name" value="FLAGELLAR BIOSYNTHETIC PROTEIN FLIR"/>
    <property type="match status" value="1"/>
</dbReference>
<evidence type="ECO:0000256" key="5">
    <source>
        <dbReference type="ARBA" id="ARBA00022989"/>
    </source>
</evidence>
<proteinExistence type="inferred from homology"/>
<dbReference type="PRINTS" id="PR00953">
    <property type="entry name" value="TYPE3IMRPROT"/>
</dbReference>
<sequence>MPPPPFDLLGSPAAFLLVLSRSVGLVWALAWLAGGAGAGLRVRLAASAVIAAAVSPLVGDDVPTSSDPLALGGLALYEAMAGAVLGIGAGLIAAAARLAGEVIGAQAGLSAAASIAPGPGAEDGPEPPLATLGGLVALATFAALDGPFRLMIALAGSYRIGPAGGVGVVGVTGEASLRSAFAMVSQAIGLALRLAAPIALALLVAQVAVGLLARSAPALSSFSAWLPVRLGIGLLLTLLGVAGMASALASAWSATLPAG</sequence>
<dbReference type="Proteomes" id="UP000317835">
    <property type="component" value="Chromosome"/>
</dbReference>
<protein>
    <submittedName>
        <fullName evidence="8">Flagellar biosynthesis protein FliR</fullName>
    </submittedName>
</protein>
<dbReference type="AlphaFoldDB" id="A0A518HCU3"/>
<name>A0A518HCU3_9BACT</name>
<evidence type="ECO:0000256" key="4">
    <source>
        <dbReference type="ARBA" id="ARBA00022692"/>
    </source>
</evidence>
<keyword evidence="8" id="KW-0282">Flagellum</keyword>
<comment type="subcellular location">
    <subcellularLocation>
        <location evidence="1">Cell membrane</location>
        <topology evidence="1">Multi-pass membrane protein</topology>
    </subcellularLocation>
</comment>
<comment type="similarity">
    <text evidence="2">Belongs to the FliR/MopE/SpaR family.</text>
</comment>
<feature type="transmembrane region" description="Helical" evidence="7">
    <location>
        <begin position="232"/>
        <end position="254"/>
    </location>
</feature>
<dbReference type="RefSeq" id="WP_145277375.1">
    <property type="nucleotide sequence ID" value="NZ_CP036426.1"/>
</dbReference>
<gene>
    <name evidence="8" type="ORF">ElP_66390</name>
</gene>
<keyword evidence="9" id="KW-1185">Reference proteome</keyword>
<dbReference type="Pfam" id="PF01311">
    <property type="entry name" value="Bac_export_1"/>
    <property type="match status" value="1"/>
</dbReference>
<reference evidence="8 9" key="1">
    <citation type="submission" date="2019-02" db="EMBL/GenBank/DDBJ databases">
        <title>Deep-cultivation of Planctomycetes and their phenomic and genomic characterization uncovers novel biology.</title>
        <authorList>
            <person name="Wiegand S."/>
            <person name="Jogler M."/>
            <person name="Boedeker C."/>
            <person name="Pinto D."/>
            <person name="Vollmers J."/>
            <person name="Rivas-Marin E."/>
            <person name="Kohn T."/>
            <person name="Peeters S.H."/>
            <person name="Heuer A."/>
            <person name="Rast P."/>
            <person name="Oberbeckmann S."/>
            <person name="Bunk B."/>
            <person name="Jeske O."/>
            <person name="Meyerdierks A."/>
            <person name="Storesund J.E."/>
            <person name="Kallscheuer N."/>
            <person name="Luecker S."/>
            <person name="Lage O.M."/>
            <person name="Pohl T."/>
            <person name="Merkel B.J."/>
            <person name="Hornburger P."/>
            <person name="Mueller R.-W."/>
            <person name="Bruemmer F."/>
            <person name="Labrenz M."/>
            <person name="Spormann A.M."/>
            <person name="Op den Camp H."/>
            <person name="Overmann J."/>
            <person name="Amann R."/>
            <person name="Jetten M.S.M."/>
            <person name="Mascher T."/>
            <person name="Medema M.H."/>
            <person name="Devos D.P."/>
            <person name="Kaster A.-K."/>
            <person name="Ovreas L."/>
            <person name="Rohde M."/>
            <person name="Galperin M.Y."/>
            <person name="Jogler C."/>
        </authorList>
    </citation>
    <scope>NUCLEOTIDE SEQUENCE [LARGE SCALE GENOMIC DNA]</scope>
    <source>
        <strain evidence="8 9">ElP</strain>
    </source>
</reference>
<feature type="transmembrane region" description="Helical" evidence="7">
    <location>
        <begin position="40"/>
        <end position="59"/>
    </location>
</feature>
<dbReference type="InterPro" id="IPR002010">
    <property type="entry name" value="T3SS_IM_R"/>
</dbReference>
<keyword evidence="8" id="KW-0966">Cell projection</keyword>
<dbReference type="GO" id="GO:0005886">
    <property type="term" value="C:plasma membrane"/>
    <property type="evidence" value="ECO:0007669"/>
    <property type="project" value="UniProtKB-SubCell"/>
</dbReference>
<feature type="transmembrane region" description="Helical" evidence="7">
    <location>
        <begin position="12"/>
        <end position="33"/>
    </location>
</feature>
<keyword evidence="4 7" id="KW-0812">Transmembrane</keyword>
<keyword evidence="5 7" id="KW-1133">Transmembrane helix</keyword>
<accession>A0A518HCU3</accession>
<keyword evidence="6 7" id="KW-0472">Membrane</keyword>
<evidence type="ECO:0000256" key="2">
    <source>
        <dbReference type="ARBA" id="ARBA00009772"/>
    </source>
</evidence>
<dbReference type="EMBL" id="CP036426">
    <property type="protein sequence ID" value="QDV38684.1"/>
    <property type="molecule type" value="Genomic_DNA"/>
</dbReference>
<feature type="transmembrane region" description="Helical" evidence="7">
    <location>
        <begin position="79"/>
        <end position="99"/>
    </location>
</feature>
<evidence type="ECO:0000256" key="1">
    <source>
        <dbReference type="ARBA" id="ARBA00004651"/>
    </source>
</evidence>
<evidence type="ECO:0000256" key="3">
    <source>
        <dbReference type="ARBA" id="ARBA00022475"/>
    </source>
</evidence>
<evidence type="ECO:0000313" key="8">
    <source>
        <dbReference type="EMBL" id="QDV38684.1"/>
    </source>
</evidence>
<evidence type="ECO:0000313" key="9">
    <source>
        <dbReference type="Proteomes" id="UP000317835"/>
    </source>
</evidence>